<keyword evidence="6 9" id="KW-0812">Transmembrane</keyword>
<accession>A0A7C9IMS0</accession>
<sequence>MNHSALFEVGLTRRHRTQKLMWGVFGLASGINMAALVLICGFLLIKGLPAISWSFLTEMPRDSMTAGGILPCIVGTLCLSLGTMCVAFPLGVASAVYLNEYARPGRTLRLIRLGINNLAGVPSVVFGLFGLAFFVTFFGLGVSLLSGILTLSILVLPVIIGTAEEALKSVPQTYREASLGLGATKWQTIRLVVLPAALPGMLTGAILGLSRVAGETAAIMFTASVFFTPNLPTSLTDSVMALPYHIYVLATAGTDIDKTRPLQYGTALVLIVLVLGMNLGAIIYRAKLQKQRR</sequence>
<dbReference type="InterPro" id="IPR000515">
    <property type="entry name" value="MetI-like"/>
</dbReference>
<proteinExistence type="inferred from homology"/>
<organism evidence="11 12">
    <name type="scientific">Solidesulfovibrio aerotolerans</name>
    <dbReference type="NCBI Taxonomy" id="295255"/>
    <lineage>
        <taxon>Bacteria</taxon>
        <taxon>Pseudomonadati</taxon>
        <taxon>Thermodesulfobacteriota</taxon>
        <taxon>Desulfovibrionia</taxon>
        <taxon>Desulfovibrionales</taxon>
        <taxon>Desulfovibrionaceae</taxon>
        <taxon>Solidesulfovibrio</taxon>
    </lineage>
</organism>
<dbReference type="GO" id="GO:0005886">
    <property type="term" value="C:plasma membrane"/>
    <property type="evidence" value="ECO:0007669"/>
    <property type="project" value="UniProtKB-SubCell"/>
</dbReference>
<comment type="caution">
    <text evidence="11">The sequence shown here is derived from an EMBL/GenBank/DDBJ whole genome shotgun (WGS) entry which is preliminary data.</text>
</comment>
<dbReference type="EMBL" id="WVUD01000033">
    <property type="protein sequence ID" value="MYL84485.1"/>
    <property type="molecule type" value="Genomic_DNA"/>
</dbReference>
<dbReference type="PANTHER" id="PTHR43470">
    <property type="entry name" value="PHOSPHATE TRANSPORT SYSTEM PERMEASE PROTEIN PSTA-RELATED"/>
    <property type="match status" value="1"/>
</dbReference>
<feature type="transmembrane region" description="Helical" evidence="9">
    <location>
        <begin position="264"/>
        <end position="284"/>
    </location>
</feature>
<protein>
    <recommendedName>
        <fullName evidence="3 9">Phosphate transport system permease protein PstA</fullName>
    </recommendedName>
</protein>
<feature type="transmembrane region" description="Helical" evidence="9">
    <location>
        <begin position="188"/>
        <end position="210"/>
    </location>
</feature>
<dbReference type="Pfam" id="PF00528">
    <property type="entry name" value="BPD_transp_1"/>
    <property type="match status" value="1"/>
</dbReference>
<dbReference type="InterPro" id="IPR005672">
    <property type="entry name" value="Phosphate_PstA"/>
</dbReference>
<dbReference type="InterPro" id="IPR035906">
    <property type="entry name" value="MetI-like_sf"/>
</dbReference>
<evidence type="ECO:0000256" key="7">
    <source>
        <dbReference type="ARBA" id="ARBA00022989"/>
    </source>
</evidence>
<dbReference type="Gene3D" id="1.10.3720.10">
    <property type="entry name" value="MetI-like"/>
    <property type="match status" value="1"/>
</dbReference>
<keyword evidence="12" id="KW-1185">Reference proteome</keyword>
<dbReference type="RefSeq" id="WP_160962557.1">
    <property type="nucleotide sequence ID" value="NZ_WVUD01000033.1"/>
</dbReference>
<name>A0A7C9IMS0_9BACT</name>
<comment type="subcellular location">
    <subcellularLocation>
        <location evidence="1 9">Cell membrane</location>
        <topology evidence="1 9">Multi-pass membrane protein</topology>
    </subcellularLocation>
</comment>
<dbReference type="Proteomes" id="UP000482487">
    <property type="component" value="Unassembled WGS sequence"/>
</dbReference>
<dbReference type="GO" id="GO:0035435">
    <property type="term" value="P:phosphate ion transmembrane transport"/>
    <property type="evidence" value="ECO:0007669"/>
    <property type="project" value="InterPro"/>
</dbReference>
<evidence type="ECO:0000256" key="9">
    <source>
        <dbReference type="RuleBase" id="RU363043"/>
    </source>
</evidence>
<reference evidence="11 12" key="1">
    <citation type="submission" date="2020-01" db="EMBL/GenBank/DDBJ databases">
        <title>Genome sequence of Desulfovibrio aerotolerans DSM 16695(T).</title>
        <authorList>
            <person name="Karnachuk O."/>
            <person name="Avakyan M."/>
            <person name="Mardanov A."/>
            <person name="Kadnikov V."/>
            <person name="Ravin N."/>
        </authorList>
    </citation>
    <scope>NUCLEOTIDE SEQUENCE [LARGE SCALE GENOMIC DNA]</scope>
    <source>
        <strain evidence="11 12">DSM 16695</strain>
    </source>
</reference>
<keyword evidence="5 9" id="KW-1003">Cell membrane</keyword>
<dbReference type="NCBIfam" id="TIGR00974">
    <property type="entry name" value="3a0107s02c"/>
    <property type="match status" value="1"/>
</dbReference>
<evidence type="ECO:0000256" key="8">
    <source>
        <dbReference type="ARBA" id="ARBA00023136"/>
    </source>
</evidence>
<feature type="transmembrane region" description="Helical" evidence="9">
    <location>
        <begin position="65"/>
        <end position="98"/>
    </location>
</feature>
<evidence type="ECO:0000256" key="3">
    <source>
        <dbReference type="ARBA" id="ARBA00016864"/>
    </source>
</evidence>
<dbReference type="GO" id="GO:0005315">
    <property type="term" value="F:phosphate transmembrane transporter activity"/>
    <property type="evidence" value="ECO:0007669"/>
    <property type="project" value="InterPro"/>
</dbReference>
<comment type="similarity">
    <text evidence="2 9">Belongs to the binding-protein-dependent transport system permease family. CysTW subfamily.</text>
</comment>
<keyword evidence="7 9" id="KW-1133">Transmembrane helix</keyword>
<evidence type="ECO:0000256" key="5">
    <source>
        <dbReference type="ARBA" id="ARBA00022475"/>
    </source>
</evidence>
<evidence type="ECO:0000256" key="4">
    <source>
        <dbReference type="ARBA" id="ARBA00022448"/>
    </source>
</evidence>
<dbReference type="CDD" id="cd06261">
    <property type="entry name" value="TM_PBP2"/>
    <property type="match status" value="1"/>
</dbReference>
<gene>
    <name evidence="11" type="primary">pstA</name>
    <name evidence="11" type="ORF">GTA51_15290</name>
</gene>
<feature type="transmembrane region" description="Helical" evidence="9">
    <location>
        <begin position="118"/>
        <end position="138"/>
    </location>
</feature>
<dbReference type="PROSITE" id="PS50928">
    <property type="entry name" value="ABC_TM1"/>
    <property type="match status" value="1"/>
</dbReference>
<feature type="transmembrane region" description="Helical" evidence="9">
    <location>
        <begin position="144"/>
        <end position="167"/>
    </location>
</feature>
<dbReference type="OrthoDB" id="9807065at2"/>
<feature type="domain" description="ABC transmembrane type-1" evidence="10">
    <location>
        <begin position="73"/>
        <end position="281"/>
    </location>
</feature>
<evidence type="ECO:0000256" key="1">
    <source>
        <dbReference type="ARBA" id="ARBA00004651"/>
    </source>
</evidence>
<keyword evidence="8 9" id="KW-0472">Membrane</keyword>
<feature type="transmembrane region" description="Helical" evidence="9">
    <location>
        <begin position="20"/>
        <end position="45"/>
    </location>
</feature>
<evidence type="ECO:0000313" key="12">
    <source>
        <dbReference type="Proteomes" id="UP000482487"/>
    </source>
</evidence>
<dbReference type="AlphaFoldDB" id="A0A7C9IMS0"/>
<evidence type="ECO:0000313" key="11">
    <source>
        <dbReference type="EMBL" id="MYL84485.1"/>
    </source>
</evidence>
<dbReference type="PANTHER" id="PTHR43470:SF3">
    <property type="entry name" value="PHOSPHATE TRANSPORT SYSTEM PERMEASE PROTEIN PSTA-RELATED"/>
    <property type="match status" value="1"/>
</dbReference>
<evidence type="ECO:0000256" key="6">
    <source>
        <dbReference type="ARBA" id="ARBA00022692"/>
    </source>
</evidence>
<keyword evidence="4" id="KW-0813">Transport</keyword>
<evidence type="ECO:0000259" key="10">
    <source>
        <dbReference type="PROSITE" id="PS50928"/>
    </source>
</evidence>
<evidence type="ECO:0000256" key="2">
    <source>
        <dbReference type="ARBA" id="ARBA00007069"/>
    </source>
</evidence>
<dbReference type="SUPFAM" id="SSF161098">
    <property type="entry name" value="MetI-like"/>
    <property type="match status" value="1"/>
</dbReference>